<keyword evidence="5 7" id="KW-1133">Transmembrane helix</keyword>
<organism evidence="9 10">
    <name type="scientific">Bordetella genomosp. 8</name>
    <dbReference type="NCBI Taxonomy" id="1416806"/>
    <lineage>
        <taxon>Bacteria</taxon>
        <taxon>Pseudomonadati</taxon>
        <taxon>Pseudomonadota</taxon>
        <taxon>Betaproteobacteria</taxon>
        <taxon>Burkholderiales</taxon>
        <taxon>Alcaligenaceae</taxon>
        <taxon>Bordetella</taxon>
    </lineage>
</organism>
<dbReference type="SUPFAM" id="SSF161098">
    <property type="entry name" value="MetI-like"/>
    <property type="match status" value="1"/>
</dbReference>
<feature type="transmembrane region" description="Helical" evidence="7">
    <location>
        <begin position="91"/>
        <end position="113"/>
    </location>
</feature>
<sequence>MMAGSKRSAMAEGVDAGASARLFRRACGVLRRLCRGLLGLYPFALVIAAWFAMTEWGGARPMFLPSPMAVVRQFLALLSSQDVVQPVLLSLYRAFLGLLLAVAAGIALGVGMARIRWVRHVLDPLVAVAFPAPKIAFMPIFILWFGIDSLSKVLLVAFTCIFPMIIAAYEGAISVPPVMLWSAQAMGTTPRRVLWRIVLPAAVPAIFSGIRVTVPVALITAYTAEMVAGGGGLGAVLMYAQRFFETPTVFVCIVLMLLSGVVLDRLLVALRGRFIPWQDEHDG</sequence>
<feature type="transmembrane region" description="Helical" evidence="7">
    <location>
        <begin position="33"/>
        <end position="53"/>
    </location>
</feature>
<evidence type="ECO:0000256" key="2">
    <source>
        <dbReference type="ARBA" id="ARBA00022448"/>
    </source>
</evidence>
<dbReference type="Proteomes" id="UP000194151">
    <property type="component" value="Chromosome"/>
</dbReference>
<evidence type="ECO:0000256" key="5">
    <source>
        <dbReference type="ARBA" id="ARBA00022989"/>
    </source>
</evidence>
<dbReference type="PANTHER" id="PTHR30151:SF0">
    <property type="entry name" value="ABC TRANSPORTER PERMEASE PROTEIN MJ0413-RELATED"/>
    <property type="match status" value="1"/>
</dbReference>
<feature type="domain" description="ABC transmembrane type-1" evidence="8">
    <location>
        <begin position="87"/>
        <end position="267"/>
    </location>
</feature>
<dbReference type="PROSITE" id="PS50928">
    <property type="entry name" value="ABC_TM1"/>
    <property type="match status" value="1"/>
</dbReference>
<dbReference type="KEGG" id="bgv:CAL12_05880"/>
<dbReference type="OrthoDB" id="8138334at2"/>
<name>A0A1W6YHC2_9BORD</name>
<evidence type="ECO:0000256" key="3">
    <source>
        <dbReference type="ARBA" id="ARBA00022475"/>
    </source>
</evidence>
<comment type="similarity">
    <text evidence="7">Belongs to the binding-protein-dependent transport system permease family.</text>
</comment>
<evidence type="ECO:0000256" key="1">
    <source>
        <dbReference type="ARBA" id="ARBA00004651"/>
    </source>
</evidence>
<evidence type="ECO:0000256" key="7">
    <source>
        <dbReference type="RuleBase" id="RU363032"/>
    </source>
</evidence>
<dbReference type="RefSeq" id="WP_086063639.1">
    <property type="nucleotide sequence ID" value="NZ_CP021108.1"/>
</dbReference>
<feature type="transmembrane region" description="Helical" evidence="7">
    <location>
        <begin position="216"/>
        <end position="237"/>
    </location>
</feature>
<reference evidence="9 10" key="1">
    <citation type="submission" date="2017-05" db="EMBL/GenBank/DDBJ databases">
        <title>Complete and WGS of Bordetella genogroups.</title>
        <authorList>
            <person name="Spilker T."/>
            <person name="LiPuma J."/>
        </authorList>
    </citation>
    <scope>NUCLEOTIDE SEQUENCE [LARGE SCALE GENOMIC DNA]</scope>
    <source>
        <strain evidence="9 10">AU19157</strain>
    </source>
</reference>
<feature type="transmembrane region" description="Helical" evidence="7">
    <location>
        <begin position="153"/>
        <end position="172"/>
    </location>
</feature>
<dbReference type="AlphaFoldDB" id="A0A1W6YHC2"/>
<proteinExistence type="inferred from homology"/>
<keyword evidence="10" id="KW-1185">Reference proteome</keyword>
<evidence type="ECO:0000259" key="8">
    <source>
        <dbReference type="PROSITE" id="PS50928"/>
    </source>
</evidence>
<gene>
    <name evidence="9" type="ORF">CAL12_05880</name>
</gene>
<accession>A0A1W6YHC2</accession>
<dbReference type="Pfam" id="PF00528">
    <property type="entry name" value="BPD_transp_1"/>
    <property type="match status" value="1"/>
</dbReference>
<protein>
    <recommendedName>
        <fullName evidence="8">ABC transmembrane type-1 domain-containing protein</fullName>
    </recommendedName>
</protein>
<keyword evidence="2 7" id="KW-0813">Transport</keyword>
<dbReference type="GO" id="GO:0055085">
    <property type="term" value="P:transmembrane transport"/>
    <property type="evidence" value="ECO:0007669"/>
    <property type="project" value="InterPro"/>
</dbReference>
<evidence type="ECO:0000313" key="9">
    <source>
        <dbReference type="EMBL" id="ARP80409.1"/>
    </source>
</evidence>
<dbReference type="GO" id="GO:0005886">
    <property type="term" value="C:plasma membrane"/>
    <property type="evidence" value="ECO:0007669"/>
    <property type="project" value="UniProtKB-SubCell"/>
</dbReference>
<evidence type="ECO:0000313" key="10">
    <source>
        <dbReference type="Proteomes" id="UP000194151"/>
    </source>
</evidence>
<feature type="transmembrane region" description="Helical" evidence="7">
    <location>
        <begin position="193"/>
        <end position="210"/>
    </location>
</feature>
<keyword evidence="3" id="KW-1003">Cell membrane</keyword>
<comment type="subcellular location">
    <subcellularLocation>
        <location evidence="1 7">Cell membrane</location>
        <topology evidence="1 7">Multi-pass membrane protein</topology>
    </subcellularLocation>
</comment>
<keyword evidence="6 7" id="KW-0472">Membrane</keyword>
<dbReference type="CDD" id="cd06261">
    <property type="entry name" value="TM_PBP2"/>
    <property type="match status" value="1"/>
</dbReference>
<feature type="transmembrane region" description="Helical" evidence="7">
    <location>
        <begin position="249"/>
        <end position="268"/>
    </location>
</feature>
<dbReference type="InterPro" id="IPR035906">
    <property type="entry name" value="MetI-like_sf"/>
</dbReference>
<dbReference type="PANTHER" id="PTHR30151">
    <property type="entry name" value="ALKANE SULFONATE ABC TRANSPORTER-RELATED, MEMBRANE SUBUNIT"/>
    <property type="match status" value="1"/>
</dbReference>
<keyword evidence="4 7" id="KW-0812">Transmembrane</keyword>
<dbReference type="InterPro" id="IPR000515">
    <property type="entry name" value="MetI-like"/>
</dbReference>
<feature type="transmembrane region" description="Helical" evidence="7">
    <location>
        <begin position="125"/>
        <end position="147"/>
    </location>
</feature>
<dbReference type="EMBL" id="CP021108">
    <property type="protein sequence ID" value="ARP80409.1"/>
    <property type="molecule type" value="Genomic_DNA"/>
</dbReference>
<dbReference type="Gene3D" id="1.10.3720.10">
    <property type="entry name" value="MetI-like"/>
    <property type="match status" value="1"/>
</dbReference>
<dbReference type="STRING" id="1416806.CAL12_05880"/>
<evidence type="ECO:0000256" key="6">
    <source>
        <dbReference type="ARBA" id="ARBA00023136"/>
    </source>
</evidence>
<evidence type="ECO:0000256" key="4">
    <source>
        <dbReference type="ARBA" id="ARBA00022692"/>
    </source>
</evidence>